<dbReference type="SUPFAM" id="SSF46955">
    <property type="entry name" value="Putative DNA-binding domain"/>
    <property type="match status" value="1"/>
</dbReference>
<accession>A0A212JMT4</accession>
<dbReference type="RefSeq" id="WP_296941440.1">
    <property type="nucleotide sequence ID" value="NZ_LT599032.1"/>
</dbReference>
<feature type="domain" description="Helix-turn-helix" evidence="1">
    <location>
        <begin position="40"/>
        <end position="88"/>
    </location>
</feature>
<reference evidence="2" key="1">
    <citation type="submission" date="2016-04" db="EMBL/GenBank/DDBJ databases">
        <authorList>
            <person name="Evans L.H."/>
            <person name="Alamgir A."/>
            <person name="Owens N."/>
            <person name="Weber N.D."/>
            <person name="Virtaneva K."/>
            <person name="Barbian K."/>
            <person name="Babar A."/>
            <person name="Rosenke K."/>
        </authorList>
    </citation>
    <scope>NUCLEOTIDE SEQUENCE</scope>
    <source>
        <strain evidence="2">86-1</strain>
    </source>
</reference>
<name>A0A212JMT4_9BACT</name>
<dbReference type="AlphaFoldDB" id="A0A212JMT4"/>
<gene>
    <name evidence="2" type="ORF">KL86DYS1_20274</name>
</gene>
<evidence type="ECO:0000259" key="1">
    <source>
        <dbReference type="Pfam" id="PF12728"/>
    </source>
</evidence>
<sequence>MEIMYIEAQTFEALMQGFEGFVRKVDQLCERHIGKELNEWLDNQDVCLILDISPRALQTLRDTGKLAYTQIDRKVYYKPKDVEKLIANLKKQKNEQRGYNKRQ</sequence>
<protein>
    <recommendedName>
        <fullName evidence="1">Helix-turn-helix domain-containing protein</fullName>
    </recommendedName>
</protein>
<evidence type="ECO:0000313" key="2">
    <source>
        <dbReference type="EMBL" id="SBW00744.1"/>
    </source>
</evidence>
<dbReference type="InterPro" id="IPR041657">
    <property type="entry name" value="HTH_17"/>
</dbReference>
<dbReference type="Pfam" id="PF12728">
    <property type="entry name" value="HTH_17"/>
    <property type="match status" value="1"/>
</dbReference>
<organism evidence="2">
    <name type="scientific">uncultured Dysgonomonas sp</name>
    <dbReference type="NCBI Taxonomy" id="206096"/>
    <lineage>
        <taxon>Bacteria</taxon>
        <taxon>Pseudomonadati</taxon>
        <taxon>Bacteroidota</taxon>
        <taxon>Bacteroidia</taxon>
        <taxon>Bacteroidales</taxon>
        <taxon>Dysgonomonadaceae</taxon>
        <taxon>Dysgonomonas</taxon>
        <taxon>environmental samples</taxon>
    </lineage>
</organism>
<proteinExistence type="predicted"/>
<dbReference type="EMBL" id="FLUM01000002">
    <property type="protein sequence ID" value="SBW00744.1"/>
    <property type="molecule type" value="Genomic_DNA"/>
</dbReference>
<dbReference type="InterPro" id="IPR009061">
    <property type="entry name" value="DNA-bd_dom_put_sf"/>
</dbReference>
<dbReference type="PANTHER" id="PTHR34585">
    <property type="match status" value="1"/>
</dbReference>
<dbReference type="PANTHER" id="PTHR34585:SF22">
    <property type="entry name" value="HELIX-TURN-HELIX DOMAIN-CONTAINING PROTEIN"/>
    <property type="match status" value="1"/>
</dbReference>